<organism evidence="2 3">
    <name type="scientific">Eptatretus burgeri</name>
    <name type="common">Inshore hagfish</name>
    <dbReference type="NCBI Taxonomy" id="7764"/>
    <lineage>
        <taxon>Eukaryota</taxon>
        <taxon>Metazoa</taxon>
        <taxon>Chordata</taxon>
        <taxon>Craniata</taxon>
        <taxon>Vertebrata</taxon>
        <taxon>Cyclostomata</taxon>
        <taxon>Myxini</taxon>
        <taxon>Myxiniformes</taxon>
        <taxon>Myxinidae</taxon>
        <taxon>Eptatretinae</taxon>
        <taxon>Eptatretus</taxon>
    </lineage>
</organism>
<dbReference type="SUPFAM" id="SSF52954">
    <property type="entry name" value="Class II aaRS ABD-related"/>
    <property type="match status" value="1"/>
</dbReference>
<dbReference type="Ensembl" id="ENSEBUT00000007881.1">
    <property type="protein sequence ID" value="ENSEBUP00000007401.1"/>
    <property type="gene ID" value="ENSEBUG00000004824.1"/>
</dbReference>
<dbReference type="InterPro" id="IPR027031">
    <property type="entry name" value="Gly-tRNA_synthase/POLG2"/>
</dbReference>
<reference evidence="2" key="1">
    <citation type="submission" date="2025-08" db="UniProtKB">
        <authorList>
            <consortium name="Ensembl"/>
        </authorList>
    </citation>
    <scope>IDENTIFICATION</scope>
</reference>
<evidence type="ECO:0000259" key="1">
    <source>
        <dbReference type="Pfam" id="PF03129"/>
    </source>
</evidence>
<name>A0A8C4NIW2_EPTBU</name>
<dbReference type="Pfam" id="PF03129">
    <property type="entry name" value="HGTP_anticodon"/>
    <property type="match status" value="1"/>
</dbReference>
<protein>
    <submittedName>
        <fullName evidence="2">Polymerase (DNA directed), gamma 2, accessory subunit</fullName>
    </submittedName>
</protein>
<dbReference type="AlphaFoldDB" id="A0A8C4NIW2"/>
<evidence type="ECO:0000313" key="3">
    <source>
        <dbReference type="Proteomes" id="UP000694388"/>
    </source>
</evidence>
<dbReference type="SUPFAM" id="SSF55681">
    <property type="entry name" value="Class II aaRS and biotin synthetases"/>
    <property type="match status" value="1"/>
</dbReference>
<reference evidence="2" key="2">
    <citation type="submission" date="2025-09" db="UniProtKB">
        <authorList>
            <consortium name="Ensembl"/>
        </authorList>
    </citation>
    <scope>IDENTIFICATION</scope>
</reference>
<dbReference type="GO" id="GO:0006264">
    <property type="term" value="P:mitochondrial DNA replication"/>
    <property type="evidence" value="ECO:0007669"/>
    <property type="project" value="TreeGrafter"/>
</dbReference>
<sequence>MRWLRHLYDARHSGGMPPRLVPTWASFGASAAAEMDPPTFWALCRARHFVYPPKVVSAAPLSHFGPGGYTFGPLGVDLRRNLANAWWKAEMTSREQVFGVETPTLVSGAENSSQQALGNLGKESGEGAALFNPDRGFHPRSSLFPGILQHYAMIMELTNRKLPFGLAEIGCCWKQNTGGNMRLMKCLHTATYTAGQGRDGRRSIIPHVISTTASLNQGTLALLLDACQPRSLLNRSVLRMHPWLAPVKIAVDLVSNPLLELKQLCEGLYRELLDAGLTVWPAYLNTEHLDIEQLFMRHDEMGIVFTVLVSDVTLENGTVRLRYRNTGIEEIMHLTLLTPYVQKYIEKS</sequence>
<dbReference type="InterPro" id="IPR036621">
    <property type="entry name" value="Anticodon-bd_dom_sf"/>
</dbReference>
<dbReference type="PANTHER" id="PTHR10745:SF8">
    <property type="entry name" value="DNA POLYMERASE SUBUNIT GAMMA-2, MITOCHONDRIAL"/>
    <property type="match status" value="1"/>
</dbReference>
<dbReference type="Gene3D" id="3.30.930.10">
    <property type="entry name" value="Bira Bifunctional Protein, Domain 2"/>
    <property type="match status" value="2"/>
</dbReference>
<dbReference type="PANTHER" id="PTHR10745">
    <property type="entry name" value="GLYCYL-TRNA SYNTHETASE/DNA POLYMERASE SUBUNIT GAMMA-2"/>
    <property type="match status" value="1"/>
</dbReference>
<dbReference type="InterPro" id="IPR004154">
    <property type="entry name" value="Anticodon-bd"/>
</dbReference>
<accession>A0A8C4NIW2</accession>
<dbReference type="InterPro" id="IPR045864">
    <property type="entry name" value="aa-tRNA-synth_II/BPL/LPL"/>
</dbReference>
<keyword evidence="3" id="KW-1185">Reference proteome</keyword>
<dbReference type="GO" id="GO:0005739">
    <property type="term" value="C:mitochondrion"/>
    <property type="evidence" value="ECO:0007669"/>
    <property type="project" value="TreeGrafter"/>
</dbReference>
<evidence type="ECO:0000313" key="2">
    <source>
        <dbReference type="Ensembl" id="ENSEBUP00000007401.1"/>
    </source>
</evidence>
<dbReference type="GeneTree" id="ENSGT00940000153759"/>
<feature type="domain" description="Anticodon-binding" evidence="1">
    <location>
        <begin position="250"/>
        <end position="343"/>
    </location>
</feature>
<proteinExistence type="predicted"/>
<dbReference type="Gene3D" id="3.40.50.800">
    <property type="entry name" value="Anticodon-binding domain"/>
    <property type="match status" value="1"/>
</dbReference>
<dbReference type="Proteomes" id="UP000694388">
    <property type="component" value="Unplaced"/>
</dbReference>